<dbReference type="GO" id="GO:0019867">
    <property type="term" value="C:outer membrane"/>
    <property type="evidence" value="ECO:0007669"/>
    <property type="project" value="InterPro"/>
</dbReference>
<accession>A0A2A5ASB3</accession>
<evidence type="ECO:0000256" key="1">
    <source>
        <dbReference type="SAM" id="SignalP"/>
    </source>
</evidence>
<dbReference type="SUPFAM" id="SSF56925">
    <property type="entry name" value="OMPA-like"/>
    <property type="match status" value="1"/>
</dbReference>
<gene>
    <name evidence="2" type="ORF">COA96_14915</name>
</gene>
<dbReference type="EMBL" id="NVVJ01000067">
    <property type="protein sequence ID" value="PCJ22020.1"/>
    <property type="molecule type" value="Genomic_DNA"/>
</dbReference>
<dbReference type="PANTHER" id="PTHR36920">
    <property type="match status" value="1"/>
</dbReference>
<keyword evidence="1" id="KW-0732">Signal</keyword>
<reference evidence="3" key="1">
    <citation type="submission" date="2017-08" db="EMBL/GenBank/DDBJ databases">
        <title>A dynamic microbial community with high functional redundancy inhabits the cold, oxic subseafloor aquifer.</title>
        <authorList>
            <person name="Tully B.J."/>
            <person name="Wheat C.G."/>
            <person name="Glazer B.T."/>
            <person name="Huber J.A."/>
        </authorList>
    </citation>
    <scope>NUCLEOTIDE SEQUENCE [LARGE SCALE GENOMIC DNA]</scope>
</reference>
<dbReference type="InterPro" id="IPR005618">
    <property type="entry name" value="OMPW"/>
</dbReference>
<evidence type="ECO:0000313" key="2">
    <source>
        <dbReference type="EMBL" id="PCJ22020.1"/>
    </source>
</evidence>
<feature type="signal peptide" evidence="1">
    <location>
        <begin position="1"/>
        <end position="25"/>
    </location>
</feature>
<dbReference type="PANTHER" id="PTHR36920:SF1">
    <property type="entry name" value="OUTER MEMBRANE PROTEIN W"/>
    <property type="match status" value="1"/>
</dbReference>
<sequence>MKRITTVIATLATPLFLLLPSAVFSHEAGDFILRVGATSVVPDESSGLISTATTGALAGTGAGVGNSTQLGLNFVYMWSDNIGIEVLAATPFEHDLTAKGLGLHGFATTGLGSTDQLPPTLTFNYFFGGADSTIRPYLGLGVNYTAFFSESLSSQAKTELGARSLDVDDSVGVAFRAGVDFNIGDRWILNASLWNIDIDTDVTFNSALGKVKVSAEIDPWVYMISLGYRF</sequence>
<dbReference type="Proteomes" id="UP000218327">
    <property type="component" value="Unassembled WGS sequence"/>
</dbReference>
<organism evidence="2 3">
    <name type="scientific">SAR86 cluster bacterium</name>
    <dbReference type="NCBI Taxonomy" id="2030880"/>
    <lineage>
        <taxon>Bacteria</taxon>
        <taxon>Pseudomonadati</taxon>
        <taxon>Pseudomonadota</taxon>
        <taxon>Gammaproteobacteria</taxon>
        <taxon>SAR86 cluster</taxon>
    </lineage>
</organism>
<comment type="caution">
    <text evidence="2">The sequence shown here is derived from an EMBL/GenBank/DDBJ whole genome shotgun (WGS) entry which is preliminary data.</text>
</comment>
<evidence type="ECO:0000313" key="3">
    <source>
        <dbReference type="Proteomes" id="UP000218327"/>
    </source>
</evidence>
<feature type="chain" id="PRO_5012427094" evidence="1">
    <location>
        <begin position="26"/>
        <end position="230"/>
    </location>
</feature>
<dbReference type="Pfam" id="PF03922">
    <property type="entry name" value="OmpW"/>
    <property type="match status" value="1"/>
</dbReference>
<dbReference type="InterPro" id="IPR011250">
    <property type="entry name" value="OMP/PagP_B-barrel"/>
</dbReference>
<dbReference type="AlphaFoldDB" id="A0A2A5ASB3"/>
<protein>
    <submittedName>
        <fullName evidence="2">Outer membrane protein OmpW</fullName>
    </submittedName>
</protein>
<name>A0A2A5ASB3_9GAMM</name>
<dbReference type="Gene3D" id="2.40.160.20">
    <property type="match status" value="1"/>
</dbReference>
<proteinExistence type="predicted"/>
<dbReference type="GO" id="GO:0055085">
    <property type="term" value="P:transmembrane transport"/>
    <property type="evidence" value="ECO:0007669"/>
    <property type="project" value="TreeGrafter"/>
</dbReference>